<accession>A0A0A9E486</accession>
<dbReference type="AlphaFoldDB" id="A0A0A9E486"/>
<proteinExistence type="predicted"/>
<protein>
    <submittedName>
        <fullName evidence="1">Uncharacterized protein</fullName>
    </submittedName>
</protein>
<evidence type="ECO:0000313" key="1">
    <source>
        <dbReference type="EMBL" id="JAD93848.1"/>
    </source>
</evidence>
<name>A0A0A9E486_ARUDO</name>
<sequence>MSSLHVLRFVEIQDGDAAMKAIAKTPRLSSLSLHLFLACKAMLRRIPWEDHMLLEVRTLLRAQSTMLEMVGRTWESTRTTQSSTLVG</sequence>
<dbReference type="EMBL" id="GBRH01204047">
    <property type="protein sequence ID" value="JAD93848.1"/>
    <property type="molecule type" value="Transcribed_RNA"/>
</dbReference>
<reference evidence="1" key="1">
    <citation type="submission" date="2014-09" db="EMBL/GenBank/DDBJ databases">
        <authorList>
            <person name="Magalhaes I.L.F."/>
            <person name="Oliveira U."/>
            <person name="Santos F.R."/>
            <person name="Vidigal T.H.D.A."/>
            <person name="Brescovit A.D."/>
            <person name="Santos A.J."/>
        </authorList>
    </citation>
    <scope>NUCLEOTIDE SEQUENCE</scope>
    <source>
        <tissue evidence="1">Shoot tissue taken approximately 20 cm above the soil surface</tissue>
    </source>
</reference>
<organism evidence="1">
    <name type="scientific">Arundo donax</name>
    <name type="common">Giant reed</name>
    <name type="synonym">Donax arundinaceus</name>
    <dbReference type="NCBI Taxonomy" id="35708"/>
    <lineage>
        <taxon>Eukaryota</taxon>
        <taxon>Viridiplantae</taxon>
        <taxon>Streptophyta</taxon>
        <taxon>Embryophyta</taxon>
        <taxon>Tracheophyta</taxon>
        <taxon>Spermatophyta</taxon>
        <taxon>Magnoliopsida</taxon>
        <taxon>Liliopsida</taxon>
        <taxon>Poales</taxon>
        <taxon>Poaceae</taxon>
        <taxon>PACMAD clade</taxon>
        <taxon>Arundinoideae</taxon>
        <taxon>Arundineae</taxon>
        <taxon>Arundo</taxon>
    </lineage>
</organism>
<reference evidence="1" key="2">
    <citation type="journal article" date="2015" name="Data Brief">
        <title>Shoot transcriptome of the giant reed, Arundo donax.</title>
        <authorList>
            <person name="Barrero R.A."/>
            <person name="Guerrero F.D."/>
            <person name="Moolhuijzen P."/>
            <person name="Goolsby J.A."/>
            <person name="Tidwell J."/>
            <person name="Bellgard S.E."/>
            <person name="Bellgard M.I."/>
        </authorList>
    </citation>
    <scope>NUCLEOTIDE SEQUENCE</scope>
    <source>
        <tissue evidence="1">Shoot tissue taken approximately 20 cm above the soil surface</tissue>
    </source>
</reference>